<dbReference type="InterPro" id="IPR056823">
    <property type="entry name" value="TEN-like_YD-shell"/>
</dbReference>
<organism evidence="4 5">
    <name type="scientific">Treponema parvum</name>
    <dbReference type="NCBI Taxonomy" id="138851"/>
    <lineage>
        <taxon>Bacteria</taxon>
        <taxon>Pseudomonadati</taxon>
        <taxon>Spirochaetota</taxon>
        <taxon>Spirochaetia</taxon>
        <taxon>Spirochaetales</taxon>
        <taxon>Treponemataceae</taxon>
        <taxon>Treponema</taxon>
    </lineage>
</organism>
<dbReference type="EMBL" id="CP054142">
    <property type="protein sequence ID" value="QTQ13288.1"/>
    <property type="molecule type" value="Genomic_DNA"/>
</dbReference>
<dbReference type="Gene3D" id="2.180.10.10">
    <property type="entry name" value="RHS repeat-associated core"/>
    <property type="match status" value="1"/>
</dbReference>
<proteinExistence type="predicted"/>
<dbReference type="PANTHER" id="PTHR32305">
    <property type="match status" value="1"/>
</dbReference>
<feature type="compositionally biased region" description="Polar residues" evidence="2">
    <location>
        <begin position="307"/>
        <end position="317"/>
    </location>
</feature>
<feature type="compositionally biased region" description="Polar residues" evidence="2">
    <location>
        <begin position="252"/>
        <end position="273"/>
    </location>
</feature>
<evidence type="ECO:0000256" key="2">
    <source>
        <dbReference type="SAM" id="MobiDB-lite"/>
    </source>
</evidence>
<accession>A0A975IDX9</accession>
<sequence length="390" mass="44270">MTRAMHIVRTETELPNGLSNSSETLYFNTMWTWHTDTGLPEGQYSKHIYLGETRIVTKQTSKLDISYGQSDEYHHRYYYHPDHLGSAQLVTDYEGNEYQRIEYTPYGELWVEKKSKTEEGLRFLPYKFTAKEQDEETGLYYYGARYLDAKYSRWLSTDPAVGEYIPQTPVSDEAKKYNQSLPGQGGIFNIVNLQLYHYAGNNPVKYTDPDGKKLTLTVDKSEQSMNTKFEIGGATLINFNSKVTTHVVPDGDTTQDPAANVNTNQRDASDGSFWTQYPNGTWKITEVKQSDKTKKDSQGKTEADKYGSQQLRTSASQLLPVYDSDGNPVLNEDGSQKTTRSSGYNVHATGYSNTAGCVGVFSKFKMWLNVKLFQLNEKIEKNTSIITVQD</sequence>
<gene>
    <name evidence="4" type="ORF">HRQ91_01795</name>
</gene>
<feature type="region of interest" description="Disordered" evidence="2">
    <location>
        <begin position="247"/>
        <end position="273"/>
    </location>
</feature>
<evidence type="ECO:0000256" key="1">
    <source>
        <dbReference type="ARBA" id="ARBA00022737"/>
    </source>
</evidence>
<keyword evidence="5" id="KW-1185">Reference proteome</keyword>
<feature type="region of interest" description="Disordered" evidence="2">
    <location>
        <begin position="287"/>
        <end position="345"/>
    </location>
</feature>
<dbReference type="PANTHER" id="PTHR32305:SF15">
    <property type="entry name" value="PROTEIN RHSA-RELATED"/>
    <property type="match status" value="1"/>
</dbReference>
<evidence type="ECO:0000259" key="3">
    <source>
        <dbReference type="Pfam" id="PF25023"/>
    </source>
</evidence>
<dbReference type="NCBIfam" id="TIGR03696">
    <property type="entry name" value="Rhs_assc_core"/>
    <property type="match status" value="1"/>
</dbReference>
<dbReference type="KEGG" id="tpav:HRQ91_01795"/>
<dbReference type="InterPro" id="IPR050708">
    <property type="entry name" value="T6SS_VgrG/RHS"/>
</dbReference>
<keyword evidence="1" id="KW-0677">Repeat</keyword>
<evidence type="ECO:0000313" key="4">
    <source>
        <dbReference type="EMBL" id="QTQ13288.1"/>
    </source>
</evidence>
<dbReference type="AlphaFoldDB" id="A0A975IDX9"/>
<evidence type="ECO:0000313" key="5">
    <source>
        <dbReference type="Proteomes" id="UP000671908"/>
    </source>
</evidence>
<reference evidence="4 5" key="1">
    <citation type="journal article" date="2021" name="Microbiol. Resour. Announc.">
        <title>Complete Genome Sequences of Three Human Oral Treponema parvum Isolates.</title>
        <authorList>
            <person name="Zeng H."/>
            <person name="Watt R.M."/>
        </authorList>
    </citation>
    <scope>NUCLEOTIDE SEQUENCE [LARGE SCALE GENOMIC DNA]</scope>
    <source>
        <strain evidence="4 5">ATCC 700770</strain>
    </source>
</reference>
<dbReference type="Pfam" id="PF25023">
    <property type="entry name" value="TEN_YD-shell"/>
    <property type="match status" value="1"/>
</dbReference>
<name>A0A975IDX9_9SPIR</name>
<feature type="domain" description="Teneurin-like YD-shell" evidence="3">
    <location>
        <begin position="74"/>
        <end position="204"/>
    </location>
</feature>
<feature type="compositionally biased region" description="Polar residues" evidence="2">
    <location>
        <begin position="336"/>
        <end position="345"/>
    </location>
</feature>
<dbReference type="InterPro" id="IPR022385">
    <property type="entry name" value="Rhs_assc_core"/>
</dbReference>
<protein>
    <recommendedName>
        <fullName evidence="3">Teneurin-like YD-shell domain-containing protein</fullName>
    </recommendedName>
</protein>
<feature type="compositionally biased region" description="Basic and acidic residues" evidence="2">
    <location>
        <begin position="287"/>
        <end position="305"/>
    </location>
</feature>
<dbReference type="Proteomes" id="UP000671908">
    <property type="component" value="Chromosome"/>
</dbReference>